<reference evidence="1 2" key="1">
    <citation type="submission" date="2014-08" db="EMBL/GenBank/DDBJ databases">
        <title>Fervidobacterium pennivorans DYC genome.</title>
        <authorList>
            <person name="Wushke S."/>
        </authorList>
    </citation>
    <scope>NUCLEOTIDE SEQUENCE [LARGE SCALE GENOMIC DNA]</scope>
    <source>
        <strain evidence="1 2">DYC</strain>
    </source>
</reference>
<sequence length="83" mass="9411">MFGHIESRFEDDRIRILDSTGVELMLGDVNTDKDGEVLRHTKTSFRLNRLKGEGRGLLNQTSSVTRVKNPTNLSWLKAGDRLP</sequence>
<organism evidence="1 2">
    <name type="scientific">Fervidobacterium pennivorans</name>
    <dbReference type="NCBI Taxonomy" id="93466"/>
    <lineage>
        <taxon>Bacteria</taxon>
        <taxon>Thermotogati</taxon>
        <taxon>Thermotogota</taxon>
        <taxon>Thermotogae</taxon>
        <taxon>Thermotogales</taxon>
        <taxon>Fervidobacteriaceae</taxon>
        <taxon>Fervidobacterium</taxon>
    </lineage>
</organism>
<name>A0A172T2V5_FERPE</name>
<dbReference type="AlphaFoldDB" id="A0A172T2V5"/>
<dbReference type="KEGG" id="fng:JM64_04595"/>
<evidence type="ECO:0000313" key="2">
    <source>
        <dbReference type="Proteomes" id="UP000077096"/>
    </source>
</evidence>
<evidence type="ECO:0000313" key="1">
    <source>
        <dbReference type="EMBL" id="ANE41339.1"/>
    </source>
</evidence>
<protein>
    <submittedName>
        <fullName evidence="1">Uncharacterized protein</fullName>
    </submittedName>
</protein>
<dbReference type="Proteomes" id="UP000077096">
    <property type="component" value="Chromosome"/>
</dbReference>
<proteinExistence type="predicted"/>
<dbReference type="EMBL" id="CP011393">
    <property type="protein sequence ID" value="ANE41339.1"/>
    <property type="molecule type" value="Genomic_DNA"/>
</dbReference>
<dbReference type="PATRIC" id="fig|93466.3.peg.980"/>
<accession>A0A172T2V5</accession>
<gene>
    <name evidence="1" type="ORF">JM64_04595</name>
</gene>